<evidence type="ECO:0000313" key="1">
    <source>
        <dbReference type="EMBL" id="DAF52657.1"/>
    </source>
</evidence>
<reference evidence="1" key="1">
    <citation type="journal article" date="2021" name="Proc. Natl. Acad. Sci. U.S.A.">
        <title>A Catalog of Tens of Thousands of Viruses from Human Metagenomes Reveals Hidden Associations with Chronic Diseases.</title>
        <authorList>
            <person name="Tisza M.J."/>
            <person name="Buck C.B."/>
        </authorList>
    </citation>
    <scope>NUCLEOTIDE SEQUENCE</scope>
    <source>
        <strain evidence="1">CtnR613</strain>
    </source>
</reference>
<organism evidence="1">
    <name type="scientific">Siphoviridae sp. ctnR613</name>
    <dbReference type="NCBI Taxonomy" id="2827939"/>
    <lineage>
        <taxon>Viruses</taxon>
        <taxon>Duplodnaviria</taxon>
        <taxon>Heunggongvirae</taxon>
        <taxon>Uroviricota</taxon>
        <taxon>Caudoviricetes</taxon>
    </lineage>
</organism>
<proteinExistence type="predicted"/>
<protein>
    <submittedName>
        <fullName evidence="1">Uncharacterized protein</fullName>
    </submittedName>
</protein>
<dbReference type="EMBL" id="BK032640">
    <property type="protein sequence ID" value="DAF52657.1"/>
    <property type="molecule type" value="Genomic_DNA"/>
</dbReference>
<name>A0A8S5SNU0_9CAUD</name>
<accession>A0A8S5SNU0</accession>
<sequence length="151" mass="17912">MKIRADFDVNCYLDSDLLKKEMKRPLKWFKQDNNYVVNVKATLYFTQYSYYKIYFLDGEIQSVNVEFKGIISENGIKNFIHCFTEDMSLSFSSIEDLKINSIKTKQQNKVITNKDYDFEEDTELLKDLKSVALDECRLNFEVETISEVIYE</sequence>